<evidence type="ECO:0000313" key="3">
    <source>
        <dbReference type="EMBL" id="MFC6706906.1"/>
    </source>
</evidence>
<keyword evidence="2" id="KW-0732">Signal</keyword>
<evidence type="ECO:0000256" key="2">
    <source>
        <dbReference type="SAM" id="SignalP"/>
    </source>
</evidence>
<sequence length="170" mass="17870">MKHRNWTRHVLAMACAVLLGAVGFAAPVSSAEATAAGTTVLTACHHVTHLESDTFHSLFFAGDFALQLNGDLLGIDQETPVPGSKGSYSVQVWTWIRSDPRGVHHDYRDATVLSLLCDGDITLRHSTGALLWHSNTSGSGGNDSRCCPPGSSRSTTPAAASYGAAARPLA</sequence>
<name>A0ABW2AJ73_9MICO</name>
<comment type="caution">
    <text evidence="3">The sequence shown here is derived from an EMBL/GenBank/DDBJ whole genome shotgun (WGS) entry which is preliminary data.</text>
</comment>
<evidence type="ECO:0000313" key="4">
    <source>
        <dbReference type="Proteomes" id="UP001596298"/>
    </source>
</evidence>
<dbReference type="EMBL" id="JBHSWH010000001">
    <property type="protein sequence ID" value="MFC6706906.1"/>
    <property type="molecule type" value="Genomic_DNA"/>
</dbReference>
<dbReference type="Proteomes" id="UP001596298">
    <property type="component" value="Unassembled WGS sequence"/>
</dbReference>
<feature type="compositionally biased region" description="Low complexity" evidence="1">
    <location>
        <begin position="158"/>
        <end position="170"/>
    </location>
</feature>
<proteinExistence type="predicted"/>
<feature type="region of interest" description="Disordered" evidence="1">
    <location>
        <begin position="134"/>
        <end position="170"/>
    </location>
</feature>
<protein>
    <recommendedName>
        <fullName evidence="5">Bulb-type lectin domain-containing protein</fullName>
    </recommendedName>
</protein>
<feature type="chain" id="PRO_5047540629" description="Bulb-type lectin domain-containing protein" evidence="2">
    <location>
        <begin position="26"/>
        <end position="170"/>
    </location>
</feature>
<keyword evidence="4" id="KW-1185">Reference proteome</keyword>
<evidence type="ECO:0008006" key="5">
    <source>
        <dbReference type="Google" id="ProtNLM"/>
    </source>
</evidence>
<feature type="signal peptide" evidence="2">
    <location>
        <begin position="1"/>
        <end position="25"/>
    </location>
</feature>
<organism evidence="3 4">
    <name type="scientific">Flexivirga alba</name>
    <dbReference type="NCBI Taxonomy" id="702742"/>
    <lineage>
        <taxon>Bacteria</taxon>
        <taxon>Bacillati</taxon>
        <taxon>Actinomycetota</taxon>
        <taxon>Actinomycetes</taxon>
        <taxon>Micrococcales</taxon>
        <taxon>Dermacoccaceae</taxon>
        <taxon>Flexivirga</taxon>
    </lineage>
</organism>
<reference evidence="4" key="1">
    <citation type="journal article" date="2019" name="Int. J. Syst. Evol. Microbiol.">
        <title>The Global Catalogue of Microorganisms (GCM) 10K type strain sequencing project: providing services to taxonomists for standard genome sequencing and annotation.</title>
        <authorList>
            <consortium name="The Broad Institute Genomics Platform"/>
            <consortium name="The Broad Institute Genome Sequencing Center for Infectious Disease"/>
            <person name="Wu L."/>
            <person name="Ma J."/>
        </authorList>
    </citation>
    <scope>NUCLEOTIDE SEQUENCE [LARGE SCALE GENOMIC DNA]</scope>
    <source>
        <strain evidence="4">CCUG 58127</strain>
    </source>
</reference>
<accession>A0ABW2AJ73</accession>
<evidence type="ECO:0000256" key="1">
    <source>
        <dbReference type="SAM" id="MobiDB-lite"/>
    </source>
</evidence>
<gene>
    <name evidence="3" type="ORF">ACFQDH_17000</name>
</gene>
<dbReference type="RefSeq" id="WP_382403581.1">
    <property type="nucleotide sequence ID" value="NZ_JBHSWH010000001.1"/>
</dbReference>